<keyword evidence="1" id="KW-0472">Membrane</keyword>
<keyword evidence="3" id="KW-1185">Reference proteome</keyword>
<dbReference type="EMBL" id="PHHC01000134">
    <property type="protein sequence ID" value="PPE03165.1"/>
    <property type="molecule type" value="Genomic_DNA"/>
</dbReference>
<sequence>MWKVPKKLFHVFYRKTIGRLIFKNFIIIGKTRGWNLSLYCIETLKCDYIIVWRDFLLMYAHISRPIISSRNVRVWIYGLAIRLNKRIECAIITLFSTAAIAISYALDNLG</sequence>
<comment type="caution">
    <text evidence="2">The sequence shown here is derived from an EMBL/GenBank/DDBJ whole genome shotgun (WGS) entry which is preliminary data.</text>
</comment>
<evidence type="ECO:0000313" key="3">
    <source>
        <dbReference type="Proteomes" id="UP000239425"/>
    </source>
</evidence>
<dbReference type="Proteomes" id="UP000239425">
    <property type="component" value="Unassembled WGS sequence"/>
</dbReference>
<evidence type="ECO:0000256" key="1">
    <source>
        <dbReference type="SAM" id="Phobius"/>
    </source>
</evidence>
<keyword evidence="1" id="KW-0812">Transmembrane</keyword>
<keyword evidence="1" id="KW-1133">Transmembrane helix</keyword>
<reference evidence="2 3" key="1">
    <citation type="submission" date="2017-11" db="EMBL/GenBank/DDBJ databases">
        <title>Comparative genomic analysis of Holospora spp., intranuclear symbionts of paramecia.</title>
        <authorList>
            <person name="Garushyants S.K."/>
            <person name="Beliavskaya A."/>
            <person name="Malko D.B."/>
            <person name="Logacheva M.D."/>
            <person name="Rautian M.S."/>
            <person name="Gelfand M.S."/>
        </authorList>
    </citation>
    <scope>NUCLEOTIDE SEQUENCE [LARGE SCALE GENOMIC DNA]</scope>
    <source>
        <strain evidence="3">02AZ16</strain>
    </source>
</reference>
<organism evidence="2 3">
    <name type="scientific">Holospora curviuscula</name>
    <dbReference type="NCBI Taxonomy" id="1082868"/>
    <lineage>
        <taxon>Bacteria</taxon>
        <taxon>Pseudomonadati</taxon>
        <taxon>Pseudomonadota</taxon>
        <taxon>Alphaproteobacteria</taxon>
        <taxon>Holosporales</taxon>
        <taxon>Holosporaceae</taxon>
        <taxon>Holospora</taxon>
    </lineage>
</organism>
<gene>
    <name evidence="2" type="ORF">HCUR_01391</name>
</gene>
<accession>A0A2S5R7R7</accession>
<name>A0A2S5R7R7_9PROT</name>
<feature type="transmembrane region" description="Helical" evidence="1">
    <location>
        <begin position="87"/>
        <end position="106"/>
    </location>
</feature>
<proteinExistence type="predicted"/>
<dbReference type="AlphaFoldDB" id="A0A2S5R7R7"/>
<protein>
    <submittedName>
        <fullName evidence="2">Uncharacterized protein</fullName>
    </submittedName>
</protein>
<evidence type="ECO:0000313" key="2">
    <source>
        <dbReference type="EMBL" id="PPE03165.1"/>
    </source>
</evidence>